<dbReference type="PANTHER" id="PTHR42709:SF11">
    <property type="entry name" value="DEDA FAMILY PROTEIN"/>
    <property type="match status" value="1"/>
</dbReference>
<keyword evidence="1" id="KW-0472">Membrane</keyword>
<feature type="transmembrane region" description="Helical" evidence="1">
    <location>
        <begin position="169"/>
        <end position="187"/>
    </location>
</feature>
<feature type="transmembrane region" description="Helical" evidence="1">
    <location>
        <begin position="47"/>
        <end position="65"/>
    </location>
</feature>
<dbReference type="InterPro" id="IPR051311">
    <property type="entry name" value="DedA_domain"/>
</dbReference>
<proteinExistence type="predicted"/>
<dbReference type="InterPro" id="IPR032816">
    <property type="entry name" value="VTT_dom"/>
</dbReference>
<dbReference type="Pfam" id="PF09335">
    <property type="entry name" value="VTT_dom"/>
    <property type="match status" value="1"/>
</dbReference>
<keyword evidence="1" id="KW-1133">Transmembrane helix</keyword>
<evidence type="ECO:0000313" key="3">
    <source>
        <dbReference type="EMBL" id="TCK73882.1"/>
    </source>
</evidence>
<evidence type="ECO:0000259" key="2">
    <source>
        <dbReference type="Pfam" id="PF09335"/>
    </source>
</evidence>
<sequence length="207" mass="22476">MPHWLIQTGALGVFVVALLDSSIIPLPIPGSTDLLILLLVAHQANPWLLLLAAVSGSVIGGYLTWGAGKKGGEALLEKYVPARVLSPIKRWMKNGGIASIVIAALLPPPIPLLPFLLAAGALGMSRKKFVLSFAFARMARYGAVTWLAVRYGRPIIHRWEQYLAGWSDVVLWSFIALLAGGALFGFWKYRHEQNKSRTEENAAHASG</sequence>
<keyword evidence="4" id="KW-1185">Reference proteome</keyword>
<feature type="domain" description="VTT" evidence="2">
    <location>
        <begin position="35"/>
        <end position="141"/>
    </location>
</feature>
<organism evidence="3 4">
    <name type="scientific">Acidipila rosea</name>
    <dbReference type="NCBI Taxonomy" id="768535"/>
    <lineage>
        <taxon>Bacteria</taxon>
        <taxon>Pseudomonadati</taxon>
        <taxon>Acidobacteriota</taxon>
        <taxon>Terriglobia</taxon>
        <taxon>Terriglobales</taxon>
        <taxon>Acidobacteriaceae</taxon>
        <taxon>Acidipila</taxon>
    </lineage>
</organism>
<feature type="transmembrane region" description="Helical" evidence="1">
    <location>
        <begin position="96"/>
        <end position="117"/>
    </location>
</feature>
<dbReference type="PANTHER" id="PTHR42709">
    <property type="entry name" value="ALKALINE PHOSPHATASE LIKE PROTEIN"/>
    <property type="match status" value="1"/>
</dbReference>
<dbReference type="RefSeq" id="WP_165876700.1">
    <property type="nucleotide sequence ID" value="NZ_SMGK01000002.1"/>
</dbReference>
<dbReference type="AlphaFoldDB" id="A0A4R1L6S7"/>
<protein>
    <submittedName>
        <fullName evidence="3">Membrane protein YqaA with SNARE-associated domain</fullName>
    </submittedName>
</protein>
<accession>A0A4R1L6S7</accession>
<name>A0A4R1L6S7_9BACT</name>
<feature type="transmembrane region" description="Helical" evidence="1">
    <location>
        <begin position="129"/>
        <end position="149"/>
    </location>
</feature>
<gene>
    <name evidence="3" type="ORF">C7378_1500</name>
</gene>
<keyword evidence="1" id="KW-0812">Transmembrane</keyword>
<evidence type="ECO:0000256" key="1">
    <source>
        <dbReference type="SAM" id="Phobius"/>
    </source>
</evidence>
<dbReference type="Proteomes" id="UP000295210">
    <property type="component" value="Unassembled WGS sequence"/>
</dbReference>
<comment type="caution">
    <text evidence="3">The sequence shown here is derived from an EMBL/GenBank/DDBJ whole genome shotgun (WGS) entry which is preliminary data.</text>
</comment>
<dbReference type="EMBL" id="SMGK01000002">
    <property type="protein sequence ID" value="TCK73882.1"/>
    <property type="molecule type" value="Genomic_DNA"/>
</dbReference>
<feature type="transmembrane region" description="Helical" evidence="1">
    <location>
        <begin position="6"/>
        <end position="26"/>
    </location>
</feature>
<evidence type="ECO:0000313" key="4">
    <source>
        <dbReference type="Proteomes" id="UP000295210"/>
    </source>
</evidence>
<reference evidence="3 4" key="1">
    <citation type="submission" date="2019-03" db="EMBL/GenBank/DDBJ databases">
        <title>Genomic Encyclopedia of Type Strains, Phase IV (KMG-IV): sequencing the most valuable type-strain genomes for metagenomic binning, comparative biology and taxonomic classification.</title>
        <authorList>
            <person name="Goeker M."/>
        </authorList>
    </citation>
    <scope>NUCLEOTIDE SEQUENCE [LARGE SCALE GENOMIC DNA]</scope>
    <source>
        <strain evidence="3 4">DSM 103428</strain>
    </source>
</reference>
<dbReference type="GO" id="GO:0005886">
    <property type="term" value="C:plasma membrane"/>
    <property type="evidence" value="ECO:0007669"/>
    <property type="project" value="TreeGrafter"/>
</dbReference>